<dbReference type="Gene3D" id="2.60.40.1760">
    <property type="entry name" value="glycosyl hydrolase (family 31)"/>
    <property type="match status" value="1"/>
</dbReference>
<accession>A0A8J4Y8R9</accession>
<dbReference type="Pfam" id="PF00088">
    <property type="entry name" value="Trefoil"/>
    <property type="match status" value="1"/>
</dbReference>
<protein>
    <submittedName>
        <fullName evidence="5">Sucrase-isomaltase, intestinal</fullName>
    </submittedName>
</protein>
<feature type="transmembrane region" description="Helical" evidence="3">
    <location>
        <begin position="9"/>
        <end position="32"/>
    </location>
</feature>
<evidence type="ECO:0000313" key="6">
    <source>
        <dbReference type="Proteomes" id="UP000770661"/>
    </source>
</evidence>
<organism evidence="5 6">
    <name type="scientific">Chionoecetes opilio</name>
    <name type="common">Atlantic snow crab</name>
    <name type="synonym">Cancer opilio</name>
    <dbReference type="NCBI Taxonomy" id="41210"/>
    <lineage>
        <taxon>Eukaryota</taxon>
        <taxon>Metazoa</taxon>
        <taxon>Ecdysozoa</taxon>
        <taxon>Arthropoda</taxon>
        <taxon>Crustacea</taxon>
        <taxon>Multicrustacea</taxon>
        <taxon>Malacostraca</taxon>
        <taxon>Eumalacostraca</taxon>
        <taxon>Eucarida</taxon>
        <taxon>Decapoda</taxon>
        <taxon>Pleocyemata</taxon>
        <taxon>Brachyura</taxon>
        <taxon>Eubrachyura</taxon>
        <taxon>Majoidea</taxon>
        <taxon>Majidae</taxon>
        <taxon>Chionoecetes</taxon>
    </lineage>
</organism>
<feature type="disulfide bond" evidence="2">
    <location>
        <begin position="50"/>
        <end position="67"/>
    </location>
</feature>
<keyword evidence="3" id="KW-0812">Transmembrane</keyword>
<dbReference type="CDD" id="cd00111">
    <property type="entry name" value="Trefoil"/>
    <property type="match status" value="1"/>
</dbReference>
<dbReference type="SUPFAM" id="SSF57492">
    <property type="entry name" value="Trefoil"/>
    <property type="match status" value="1"/>
</dbReference>
<gene>
    <name evidence="5" type="primary">SI_2</name>
    <name evidence="5" type="ORF">GWK47_044032</name>
</gene>
<evidence type="ECO:0000259" key="4">
    <source>
        <dbReference type="PROSITE" id="PS51448"/>
    </source>
</evidence>
<feature type="domain" description="P-type" evidence="4">
    <location>
        <begin position="25"/>
        <end position="71"/>
    </location>
</feature>
<comment type="caution">
    <text evidence="5">The sequence shown here is derived from an EMBL/GenBank/DDBJ whole genome shotgun (WGS) entry which is preliminary data.</text>
</comment>
<dbReference type="InterPro" id="IPR044913">
    <property type="entry name" value="P_trefoil_dom_sf"/>
</dbReference>
<keyword evidence="1 2" id="KW-1015">Disulfide bond</keyword>
<dbReference type="SMART" id="SM00018">
    <property type="entry name" value="PD"/>
    <property type="match status" value="1"/>
</dbReference>
<keyword evidence="3" id="KW-1133">Transmembrane helix</keyword>
<proteinExistence type="predicted"/>
<dbReference type="Gene3D" id="4.10.110.10">
    <property type="entry name" value="Spasmolytic Protein, domain 1"/>
    <property type="match status" value="1"/>
</dbReference>
<reference evidence="5" key="1">
    <citation type="submission" date="2020-07" db="EMBL/GenBank/DDBJ databases">
        <title>The High-quality genome of the commercially important snow crab, Chionoecetes opilio.</title>
        <authorList>
            <person name="Jeong J.-H."/>
            <person name="Ryu S."/>
        </authorList>
    </citation>
    <scope>NUCLEOTIDE SEQUENCE</scope>
    <source>
        <strain evidence="5">MADBK_172401_WGS</strain>
        <tissue evidence="5">Digestive gland</tissue>
    </source>
</reference>
<dbReference type="EMBL" id="JACEEZ010009178">
    <property type="protein sequence ID" value="KAG0722692.1"/>
    <property type="molecule type" value="Genomic_DNA"/>
</dbReference>
<dbReference type="InterPro" id="IPR000519">
    <property type="entry name" value="P_trefoil_dom"/>
</dbReference>
<evidence type="ECO:0000256" key="3">
    <source>
        <dbReference type="SAM" id="Phobius"/>
    </source>
</evidence>
<dbReference type="PROSITE" id="PS51257">
    <property type="entry name" value="PROKAR_LIPOPROTEIN"/>
    <property type="match status" value="1"/>
</dbReference>
<evidence type="ECO:0000313" key="5">
    <source>
        <dbReference type="EMBL" id="KAG0722692.1"/>
    </source>
</evidence>
<dbReference type="Proteomes" id="UP000770661">
    <property type="component" value="Unassembled WGS sequence"/>
</dbReference>
<name>A0A8J4Y8R9_CHIOP</name>
<sequence length="210" mass="22674">MGGLGRKVVVVMVIGVMVVTVMLGAGCGAVTIDRSSATCLAAETVSQEECEAVGCIWDPWGDEVPMCFFPPASRHGYTVTTVEDSSSSPGVTAAYLELKNTSAHIAPDLKTSLKVEVTQYSAEVLRVKVTVPGEDRYEPPVPLQLPDPSTQESLYHVYLGEEGEDFSLVIRRNDSSVVIGLRDFVLKQRSGRGEDVIGDRTSLPRSPERT</sequence>
<evidence type="ECO:0000256" key="1">
    <source>
        <dbReference type="ARBA" id="ARBA00023157"/>
    </source>
</evidence>
<dbReference type="AlphaFoldDB" id="A0A8J4Y8R9"/>
<keyword evidence="3" id="KW-0472">Membrane</keyword>
<dbReference type="PROSITE" id="PS51448">
    <property type="entry name" value="P_TREFOIL_2"/>
    <property type="match status" value="1"/>
</dbReference>
<comment type="caution">
    <text evidence="2">Lacks conserved residue(s) required for the propagation of feature annotation.</text>
</comment>
<keyword evidence="6" id="KW-1185">Reference proteome</keyword>
<evidence type="ECO:0000256" key="2">
    <source>
        <dbReference type="PROSITE-ProRule" id="PRU00779"/>
    </source>
</evidence>